<evidence type="ECO:0000256" key="3">
    <source>
        <dbReference type="ARBA" id="ARBA00023242"/>
    </source>
</evidence>
<evidence type="ECO:0000313" key="5">
    <source>
        <dbReference type="EMBL" id="KAG9253446.1"/>
    </source>
</evidence>
<dbReference type="PANTHER" id="PTHR15052:SF2">
    <property type="entry name" value="GENERAL TRANSCRIPTION FACTOR 3C POLYPEPTIDE 2"/>
    <property type="match status" value="1"/>
</dbReference>
<keyword evidence="3" id="KW-0539">Nucleus</keyword>
<name>A0A9P7ZKM2_9HYPO</name>
<dbReference type="GeneID" id="70292221"/>
<sequence length="719" mass="80403">MRTRKSNKSKSFVLDPQLPEDDDEEVQESAAASSRSRRRRADPSDHDSNFDEDDAASAQQDALSEDDDSGDESSSVQSVDGGDRPALVSTPAKKKIKSGNYAKLRTTGAGKEYWPLEPMAWTMDAPRGYAGTFERYFRGPTLVKTWYGPEEEMLRKAFGLLERWLQWPLLPPSAPIPDGGRKGVREDGIYEREASFLSRWRESLEAESSQQTTFVGLSGEESEPYRMHSEKSLQILLGNQYDPRVASTSFGTSISIQSHGMLIPEEQLHEQTPSGWVVDAGGLVLSMDWARRQPHETQLLALAVIPKGDQETYDYDQESARPGFHQHGTVQIWECQSDVTEGSVTMSQHQPILRRIICTDNGRARRVKWSPACHHLSILCGDGSVLVIDPLVGGDTLYRKFKKVERQIARFRLDDDVPGLSMTWVGFNRIAIGYNDGSVALWSVYPERLLSRHAVHHSPVIDVASGYPSQPYLIASVPIGGMVRLVDLRRPSNDLAEIPVLSINTTPNILNWSEHLQGYFFMSPSSSIFNSVIQFSHYASFPVTKRVFTGDSRLTCLAIGKTHPFALIGTTDGSLWAINPQFEVMQLTNIRGELTERIKVFQHEHRPAERFEPSSPASQRGASRFMRGFKPEKSRHAVLETKKGKLKNEYEEEAEVEADHAKQRTAKVSTQDRSKVVIHEPLTRVTAIEWNPNEGCGCWAAVAVGSGLVQILDLGLDKK</sequence>
<dbReference type="InterPro" id="IPR052416">
    <property type="entry name" value="GTF3C_component"/>
</dbReference>
<dbReference type="GO" id="GO:0000127">
    <property type="term" value="C:transcription factor TFIIIC complex"/>
    <property type="evidence" value="ECO:0007669"/>
    <property type="project" value="TreeGrafter"/>
</dbReference>
<dbReference type="GO" id="GO:0006383">
    <property type="term" value="P:transcription by RNA polymerase III"/>
    <property type="evidence" value="ECO:0007669"/>
    <property type="project" value="TreeGrafter"/>
</dbReference>
<accession>A0A9P7ZKM2</accession>
<dbReference type="OrthoDB" id="4703at2759"/>
<dbReference type="Gene3D" id="2.130.10.10">
    <property type="entry name" value="YVTN repeat-like/Quinoprotein amine dehydrogenase"/>
    <property type="match status" value="1"/>
</dbReference>
<dbReference type="EMBL" id="MU251257">
    <property type="protein sequence ID" value="KAG9253446.1"/>
    <property type="molecule type" value="Genomic_DNA"/>
</dbReference>
<evidence type="ECO:0000256" key="1">
    <source>
        <dbReference type="ARBA" id="ARBA00004123"/>
    </source>
</evidence>
<feature type="region of interest" description="Disordered" evidence="4">
    <location>
        <begin position="1"/>
        <end position="97"/>
    </location>
</feature>
<feature type="compositionally biased region" description="Acidic residues" evidence="4">
    <location>
        <begin position="18"/>
        <end position="27"/>
    </location>
</feature>
<proteinExistence type="predicted"/>
<evidence type="ECO:0000313" key="6">
    <source>
        <dbReference type="Proteomes" id="UP000887229"/>
    </source>
</evidence>
<organism evidence="5 6">
    <name type="scientific">Emericellopsis atlantica</name>
    <dbReference type="NCBI Taxonomy" id="2614577"/>
    <lineage>
        <taxon>Eukaryota</taxon>
        <taxon>Fungi</taxon>
        <taxon>Dikarya</taxon>
        <taxon>Ascomycota</taxon>
        <taxon>Pezizomycotina</taxon>
        <taxon>Sordariomycetes</taxon>
        <taxon>Hypocreomycetidae</taxon>
        <taxon>Hypocreales</taxon>
        <taxon>Bionectriaceae</taxon>
        <taxon>Emericellopsis</taxon>
    </lineage>
</organism>
<dbReference type="Proteomes" id="UP000887229">
    <property type="component" value="Unassembled WGS sequence"/>
</dbReference>
<dbReference type="GO" id="GO:0005634">
    <property type="term" value="C:nucleus"/>
    <property type="evidence" value="ECO:0007669"/>
    <property type="project" value="UniProtKB-SubCell"/>
</dbReference>
<dbReference type="RefSeq" id="XP_046117370.1">
    <property type="nucleotide sequence ID" value="XM_046261318.1"/>
</dbReference>
<dbReference type="InterPro" id="IPR015943">
    <property type="entry name" value="WD40/YVTN_repeat-like_dom_sf"/>
</dbReference>
<evidence type="ECO:0000256" key="4">
    <source>
        <dbReference type="SAM" id="MobiDB-lite"/>
    </source>
</evidence>
<comment type="caution">
    <text evidence="5">The sequence shown here is derived from an EMBL/GenBank/DDBJ whole genome shotgun (WGS) entry which is preliminary data.</text>
</comment>
<dbReference type="AlphaFoldDB" id="A0A9P7ZKM2"/>
<evidence type="ECO:0000256" key="2">
    <source>
        <dbReference type="ARBA" id="ARBA00023163"/>
    </source>
</evidence>
<dbReference type="PANTHER" id="PTHR15052">
    <property type="entry name" value="RNA POLYMERASE III TRANSCRIPTION INITIATION FACTOR COMPLEX SUBUNIT"/>
    <property type="match status" value="1"/>
</dbReference>
<reference evidence="5" key="1">
    <citation type="journal article" date="2021" name="IMA Fungus">
        <title>Genomic characterization of three marine fungi, including Emericellopsis atlantica sp. nov. with signatures of a generalist lifestyle and marine biomass degradation.</title>
        <authorList>
            <person name="Hagestad O.C."/>
            <person name="Hou L."/>
            <person name="Andersen J.H."/>
            <person name="Hansen E.H."/>
            <person name="Altermark B."/>
            <person name="Li C."/>
            <person name="Kuhnert E."/>
            <person name="Cox R.J."/>
            <person name="Crous P.W."/>
            <person name="Spatafora J.W."/>
            <person name="Lail K."/>
            <person name="Amirebrahimi M."/>
            <person name="Lipzen A."/>
            <person name="Pangilinan J."/>
            <person name="Andreopoulos W."/>
            <person name="Hayes R.D."/>
            <person name="Ng V."/>
            <person name="Grigoriev I.V."/>
            <person name="Jackson S.A."/>
            <person name="Sutton T.D.S."/>
            <person name="Dobson A.D.W."/>
            <person name="Rama T."/>
        </authorList>
    </citation>
    <scope>NUCLEOTIDE SEQUENCE</scope>
    <source>
        <strain evidence="5">TS7</strain>
    </source>
</reference>
<dbReference type="InterPro" id="IPR036322">
    <property type="entry name" value="WD40_repeat_dom_sf"/>
</dbReference>
<dbReference type="SUPFAM" id="SSF50978">
    <property type="entry name" value="WD40 repeat-like"/>
    <property type="match status" value="1"/>
</dbReference>
<protein>
    <submittedName>
        <fullName evidence="5">Transcription factor TFIIIC complex subunit Tfc6</fullName>
    </submittedName>
</protein>
<keyword evidence="2" id="KW-0804">Transcription</keyword>
<gene>
    <name evidence="5" type="ORF">F5Z01DRAFT_623451</name>
</gene>
<comment type="subcellular location">
    <subcellularLocation>
        <location evidence="1">Nucleus</location>
    </subcellularLocation>
</comment>
<keyword evidence="6" id="KW-1185">Reference proteome</keyword>